<proteinExistence type="inferred from homology"/>
<accession>A0A8J3DMU7</accession>
<comment type="similarity">
    <text evidence="2">Belongs to the CPA3 antiporters (TC 2.A.63) subunit D family.</text>
</comment>
<dbReference type="Proteomes" id="UP000630142">
    <property type="component" value="Unassembled WGS sequence"/>
</dbReference>
<dbReference type="NCBIfam" id="NF009306">
    <property type="entry name" value="PRK12663.1"/>
    <property type="match status" value="1"/>
</dbReference>
<feature type="domain" description="NADH:quinone oxidoreductase/Mrp antiporter transmembrane" evidence="9">
    <location>
        <begin position="145"/>
        <end position="434"/>
    </location>
</feature>
<evidence type="ECO:0000313" key="11">
    <source>
        <dbReference type="Proteomes" id="UP000630142"/>
    </source>
</evidence>
<evidence type="ECO:0000256" key="6">
    <source>
        <dbReference type="ARBA" id="ARBA00023136"/>
    </source>
</evidence>
<keyword evidence="4 7" id="KW-0812">Transmembrane</keyword>
<dbReference type="GO" id="GO:0005886">
    <property type="term" value="C:plasma membrane"/>
    <property type="evidence" value="ECO:0007669"/>
    <property type="project" value="UniProtKB-SubCell"/>
</dbReference>
<evidence type="ECO:0000259" key="9">
    <source>
        <dbReference type="Pfam" id="PF00361"/>
    </source>
</evidence>
<dbReference type="InterPro" id="IPR050586">
    <property type="entry name" value="CPA3_Na-H_Antiporter_D"/>
</dbReference>
<evidence type="ECO:0000256" key="1">
    <source>
        <dbReference type="ARBA" id="ARBA00004651"/>
    </source>
</evidence>
<evidence type="ECO:0000256" key="5">
    <source>
        <dbReference type="ARBA" id="ARBA00022989"/>
    </source>
</evidence>
<reference evidence="10" key="1">
    <citation type="journal article" date="2014" name="Int. J. Syst. Evol. Microbiol.">
        <title>Complete genome sequence of Corynebacterium casei LMG S-19264T (=DSM 44701T), isolated from a smear-ripened cheese.</title>
        <authorList>
            <consortium name="US DOE Joint Genome Institute (JGI-PGF)"/>
            <person name="Walter F."/>
            <person name="Albersmeier A."/>
            <person name="Kalinowski J."/>
            <person name="Ruckert C."/>
        </authorList>
    </citation>
    <scope>NUCLEOTIDE SEQUENCE</scope>
    <source>
        <strain evidence="10">KCTC 42249</strain>
    </source>
</reference>
<dbReference type="Pfam" id="PF00361">
    <property type="entry name" value="Proton_antipo_M"/>
    <property type="match status" value="1"/>
</dbReference>
<organism evidence="10 11">
    <name type="scientific">Tianweitania populi</name>
    <dbReference type="NCBI Taxonomy" id="1607949"/>
    <lineage>
        <taxon>Bacteria</taxon>
        <taxon>Pseudomonadati</taxon>
        <taxon>Pseudomonadota</taxon>
        <taxon>Alphaproteobacteria</taxon>
        <taxon>Hyphomicrobiales</taxon>
        <taxon>Phyllobacteriaceae</taxon>
        <taxon>Tianweitania</taxon>
    </lineage>
</organism>
<feature type="transmembrane region" description="Helical" evidence="8">
    <location>
        <begin position="150"/>
        <end position="168"/>
    </location>
</feature>
<evidence type="ECO:0000256" key="8">
    <source>
        <dbReference type="SAM" id="Phobius"/>
    </source>
</evidence>
<dbReference type="PANTHER" id="PTHR42703">
    <property type="entry name" value="NADH DEHYDROGENASE"/>
    <property type="match status" value="1"/>
</dbReference>
<dbReference type="PRINTS" id="PR01437">
    <property type="entry name" value="NUOXDRDTASE4"/>
</dbReference>
<evidence type="ECO:0000256" key="2">
    <source>
        <dbReference type="ARBA" id="ARBA00005346"/>
    </source>
</evidence>
<feature type="transmembrane region" description="Helical" evidence="8">
    <location>
        <begin position="287"/>
        <end position="309"/>
    </location>
</feature>
<dbReference type="AlphaFoldDB" id="A0A8J3DMU7"/>
<feature type="transmembrane region" description="Helical" evidence="8">
    <location>
        <begin position="127"/>
        <end position="144"/>
    </location>
</feature>
<feature type="transmembrane region" description="Helical" evidence="8">
    <location>
        <begin position="316"/>
        <end position="334"/>
    </location>
</feature>
<feature type="transmembrane region" description="Helical" evidence="8">
    <location>
        <begin position="180"/>
        <end position="202"/>
    </location>
</feature>
<feature type="transmembrane region" description="Helical" evidence="8">
    <location>
        <begin position="420"/>
        <end position="443"/>
    </location>
</feature>
<keyword evidence="5 8" id="KW-1133">Transmembrane helix</keyword>
<reference evidence="10" key="2">
    <citation type="submission" date="2020-09" db="EMBL/GenBank/DDBJ databases">
        <authorList>
            <person name="Sun Q."/>
            <person name="Kim S."/>
        </authorList>
    </citation>
    <scope>NUCLEOTIDE SEQUENCE</scope>
    <source>
        <strain evidence="10">KCTC 42249</strain>
    </source>
</reference>
<feature type="transmembrane region" description="Helical" evidence="8">
    <location>
        <begin position="258"/>
        <end position="281"/>
    </location>
</feature>
<feature type="transmembrane region" description="Helical" evidence="8">
    <location>
        <begin position="222"/>
        <end position="246"/>
    </location>
</feature>
<comment type="subcellular location">
    <subcellularLocation>
        <location evidence="1">Cell membrane</location>
        <topology evidence="1">Multi-pass membrane protein</topology>
    </subcellularLocation>
    <subcellularLocation>
        <location evidence="7">Membrane</location>
        <topology evidence="7">Multi-pass membrane protein</topology>
    </subcellularLocation>
</comment>
<evidence type="ECO:0000313" key="10">
    <source>
        <dbReference type="EMBL" id="GHD06348.1"/>
    </source>
</evidence>
<keyword evidence="6 8" id="KW-0472">Membrane</keyword>
<feature type="transmembrane region" description="Helical" evidence="8">
    <location>
        <begin position="52"/>
        <end position="70"/>
    </location>
</feature>
<dbReference type="GO" id="GO:0008137">
    <property type="term" value="F:NADH dehydrogenase (ubiquinone) activity"/>
    <property type="evidence" value="ECO:0007669"/>
    <property type="project" value="InterPro"/>
</dbReference>
<feature type="transmembrane region" description="Helical" evidence="8">
    <location>
        <begin position="90"/>
        <end position="115"/>
    </location>
</feature>
<dbReference type="GO" id="GO:0042773">
    <property type="term" value="P:ATP synthesis coupled electron transport"/>
    <property type="evidence" value="ECO:0007669"/>
    <property type="project" value="InterPro"/>
</dbReference>
<evidence type="ECO:0000256" key="7">
    <source>
        <dbReference type="RuleBase" id="RU000320"/>
    </source>
</evidence>
<comment type="caution">
    <text evidence="10">The sequence shown here is derived from an EMBL/GenBank/DDBJ whole genome shotgun (WGS) entry which is preliminary data.</text>
</comment>
<keyword evidence="11" id="KW-1185">Reference proteome</keyword>
<feature type="transmembrane region" description="Helical" evidence="8">
    <location>
        <begin position="373"/>
        <end position="400"/>
    </location>
</feature>
<name>A0A8J3DMU7_9HYPH</name>
<dbReference type="EMBL" id="BMZQ01000001">
    <property type="protein sequence ID" value="GHD06348.1"/>
    <property type="molecule type" value="Genomic_DNA"/>
</dbReference>
<dbReference type="InterPro" id="IPR001750">
    <property type="entry name" value="ND/Mrp_TM"/>
</dbReference>
<keyword evidence="3" id="KW-1003">Cell membrane</keyword>
<evidence type="ECO:0000256" key="3">
    <source>
        <dbReference type="ARBA" id="ARBA00022475"/>
    </source>
</evidence>
<feature type="transmembrane region" description="Helical" evidence="8">
    <location>
        <begin position="340"/>
        <end position="361"/>
    </location>
</feature>
<protein>
    <submittedName>
        <fullName evidence="10">Cation:proton antiporter</fullName>
    </submittedName>
</protein>
<evidence type="ECO:0000256" key="4">
    <source>
        <dbReference type="ARBA" id="ARBA00022692"/>
    </source>
</evidence>
<dbReference type="InterPro" id="IPR003918">
    <property type="entry name" value="NADH_UbQ_OxRdtase"/>
</dbReference>
<feature type="transmembrane region" description="Helical" evidence="8">
    <location>
        <begin position="21"/>
        <end position="40"/>
    </location>
</feature>
<sequence length="511" mass="53362">MAGPIDITGAMITTATPAGDWLAIVPIALPIIAGASLLMLRKRLHWQAPIAVATLALVSLATMALFVRVWTSGTVVMTMGRWLPPFGISFTVDVLGALFACTASLVALACGVAAVQSIERPARRYGYFPFLLLTSVGVNGAFLTGDIFNMYVWFEVFLISSFGLLVVGSTRAQLDGTLKYGVLNLIGTTLFLIATGYLYGVLGTLNMADIVRKVPQLDGAPLMTLAALYLTAFAMKAAAFPVQAWLPAAYHTPNVVTSAFFGGVLTKVGVYALLRVLVLLFPMQLAGLSGVMAWIAAVTMVLGALGALAQSDIRRMVGFLVISGVGVMLSGLAIGTGPALAGGIFYALHSMVALTAFYLLAGFIADRAGSASLHVLGGLSSVPLLTGVAFILMLCIAGLPPGSGLWPKIMVVRAALEAQHGWLTAAILVSSLLTIITLGRFFLLTVWRPAVADAVLAEGKRSSWPGPMLALTAVALLMGLYPEPFVQAASRAADGLLDPAAYVQAVFGGQN</sequence>
<dbReference type="PANTHER" id="PTHR42703:SF1">
    <property type="entry name" value="NA(+)_H(+) ANTIPORTER SUBUNIT D1"/>
    <property type="match status" value="1"/>
</dbReference>
<gene>
    <name evidence="10" type="primary">mnhD</name>
    <name evidence="10" type="ORF">GCM10016234_03610</name>
</gene>